<dbReference type="AlphaFoldDB" id="A0A9X3FMZ3"/>
<accession>A0A9X3FMZ3</accession>
<sequence>MLKYLTAADYKHNTWTGGETTELFIYPPQAELGQRNFQCRISSATVNVERSEFSDFSGYQRFLQILQGEIRLQVGQDEPLDLPQLAYHYFPGEAKTVSEGQCRDFNVIYQSPISIDNEILLAGDQVQLQSDQAYFIFNPNQDAVDLEVETEKLRLASMAAVWAVEEKLSVTMKAGQTAILIAIKGLGVNK</sequence>
<proteinExistence type="predicted"/>
<dbReference type="InterPro" id="IPR011051">
    <property type="entry name" value="RmlC_Cupin_sf"/>
</dbReference>
<evidence type="ECO:0000313" key="2">
    <source>
        <dbReference type="Proteomes" id="UP001146670"/>
    </source>
</evidence>
<organism evidence="1 2">
    <name type="scientific">Aerococcus kribbianus</name>
    <dbReference type="NCBI Taxonomy" id="2999064"/>
    <lineage>
        <taxon>Bacteria</taxon>
        <taxon>Bacillati</taxon>
        <taxon>Bacillota</taxon>
        <taxon>Bacilli</taxon>
        <taxon>Lactobacillales</taxon>
        <taxon>Aerococcaceae</taxon>
        <taxon>Aerococcus</taxon>
    </lineage>
</organism>
<dbReference type="Gene3D" id="2.60.120.10">
    <property type="entry name" value="Jelly Rolls"/>
    <property type="match status" value="1"/>
</dbReference>
<keyword evidence="2" id="KW-1185">Reference proteome</keyword>
<dbReference type="SUPFAM" id="SSF51182">
    <property type="entry name" value="RmlC-like cupins"/>
    <property type="match status" value="1"/>
</dbReference>
<comment type="caution">
    <text evidence="1">The sequence shown here is derived from an EMBL/GenBank/DDBJ whole genome shotgun (WGS) entry which is preliminary data.</text>
</comment>
<dbReference type="RefSeq" id="WP_268752001.1">
    <property type="nucleotide sequence ID" value="NZ_JAPRFQ010000001.1"/>
</dbReference>
<dbReference type="Pfam" id="PF05962">
    <property type="entry name" value="HutD"/>
    <property type="match status" value="1"/>
</dbReference>
<dbReference type="InterPro" id="IPR014710">
    <property type="entry name" value="RmlC-like_jellyroll"/>
</dbReference>
<dbReference type="EMBL" id="JAPRFR010000001">
    <property type="protein sequence ID" value="MCZ0725688.1"/>
    <property type="molecule type" value="Genomic_DNA"/>
</dbReference>
<protein>
    <submittedName>
        <fullName evidence="1">HutD family protein</fullName>
    </submittedName>
</protein>
<dbReference type="InterPro" id="IPR010282">
    <property type="entry name" value="Uncharacterised_HutD/Ves"/>
</dbReference>
<reference evidence="1" key="1">
    <citation type="submission" date="2022-12" db="EMBL/GenBank/DDBJ databases">
        <title>Description and comparative metabolic analysis of Aerococcus sp. nov., isolated from the feces of a pig.</title>
        <authorList>
            <person name="Chang Y.-H."/>
        </authorList>
    </citation>
    <scope>NUCLEOTIDE SEQUENCE</scope>
    <source>
        <strain evidence="1">YH-aer222</strain>
    </source>
</reference>
<name>A0A9X3FMZ3_9LACT</name>
<dbReference type="PANTHER" id="PTHR37943:SF1">
    <property type="entry name" value="PROTEIN VES"/>
    <property type="match status" value="1"/>
</dbReference>
<gene>
    <name evidence="1" type="ORF">OW157_03770</name>
</gene>
<evidence type="ECO:0000313" key="1">
    <source>
        <dbReference type="EMBL" id="MCZ0725688.1"/>
    </source>
</evidence>
<dbReference type="Proteomes" id="UP001146670">
    <property type="component" value="Unassembled WGS sequence"/>
</dbReference>
<dbReference type="PANTHER" id="PTHR37943">
    <property type="entry name" value="PROTEIN VES"/>
    <property type="match status" value="1"/>
</dbReference>